<evidence type="ECO:0000256" key="7">
    <source>
        <dbReference type="ARBA" id="ARBA00022833"/>
    </source>
</evidence>
<reference evidence="14" key="1">
    <citation type="submission" date="2025-08" db="UniProtKB">
        <authorList>
            <consortium name="Ensembl"/>
        </authorList>
    </citation>
    <scope>IDENTIFICATION</scope>
</reference>
<dbReference type="FunFam" id="3.30.160.60:FF:001506">
    <property type="entry name" value="Zinc finger protein"/>
    <property type="match status" value="1"/>
</dbReference>
<organism evidence="14 15">
    <name type="scientific">Cyprinus carpio</name>
    <name type="common">Common carp</name>
    <dbReference type="NCBI Taxonomy" id="7962"/>
    <lineage>
        <taxon>Eukaryota</taxon>
        <taxon>Metazoa</taxon>
        <taxon>Chordata</taxon>
        <taxon>Craniata</taxon>
        <taxon>Vertebrata</taxon>
        <taxon>Euteleostomi</taxon>
        <taxon>Actinopterygii</taxon>
        <taxon>Neopterygii</taxon>
        <taxon>Teleostei</taxon>
        <taxon>Ostariophysi</taxon>
        <taxon>Cypriniformes</taxon>
        <taxon>Cyprinidae</taxon>
        <taxon>Cyprininae</taxon>
        <taxon>Cyprinus</taxon>
    </lineage>
</organism>
<evidence type="ECO:0000256" key="1">
    <source>
        <dbReference type="ARBA" id="ARBA00003767"/>
    </source>
</evidence>
<comment type="function">
    <text evidence="1">May be involved in transcriptional regulation.</text>
</comment>
<dbReference type="Pfam" id="PF00096">
    <property type="entry name" value="zf-C2H2"/>
    <property type="match status" value="3"/>
</dbReference>
<keyword evidence="4" id="KW-0479">Metal-binding</keyword>
<dbReference type="SMART" id="SM00355">
    <property type="entry name" value="ZnF_C2H2"/>
    <property type="match status" value="3"/>
</dbReference>
<dbReference type="PROSITE" id="PS50157">
    <property type="entry name" value="ZINC_FINGER_C2H2_2"/>
    <property type="match status" value="3"/>
</dbReference>
<feature type="domain" description="C2H2-type" evidence="13">
    <location>
        <begin position="38"/>
        <end position="65"/>
    </location>
</feature>
<dbReference type="PROSITE" id="PS00028">
    <property type="entry name" value="ZINC_FINGER_C2H2_1"/>
    <property type="match status" value="2"/>
</dbReference>
<evidence type="ECO:0000256" key="6">
    <source>
        <dbReference type="ARBA" id="ARBA00022771"/>
    </source>
</evidence>
<evidence type="ECO:0000256" key="10">
    <source>
        <dbReference type="ARBA" id="ARBA00023163"/>
    </source>
</evidence>
<evidence type="ECO:0000256" key="12">
    <source>
        <dbReference type="PROSITE-ProRule" id="PRU00042"/>
    </source>
</evidence>
<dbReference type="Gene3D" id="3.30.160.60">
    <property type="entry name" value="Classic Zinc Finger"/>
    <property type="match status" value="3"/>
</dbReference>
<dbReference type="AlphaFoldDB" id="A0A8C2DEA0"/>
<dbReference type="Proteomes" id="UP000694701">
    <property type="component" value="Unplaced"/>
</dbReference>
<dbReference type="GO" id="GO:0005634">
    <property type="term" value="C:nucleus"/>
    <property type="evidence" value="ECO:0007669"/>
    <property type="project" value="UniProtKB-SubCell"/>
</dbReference>
<evidence type="ECO:0000256" key="3">
    <source>
        <dbReference type="ARBA" id="ARBA00006991"/>
    </source>
</evidence>
<dbReference type="GO" id="GO:0008270">
    <property type="term" value="F:zinc ion binding"/>
    <property type="evidence" value="ECO:0007669"/>
    <property type="project" value="UniProtKB-KW"/>
</dbReference>
<evidence type="ECO:0000256" key="2">
    <source>
        <dbReference type="ARBA" id="ARBA00004123"/>
    </source>
</evidence>
<proteinExistence type="inferred from homology"/>
<dbReference type="PANTHER" id="PTHR24394">
    <property type="entry name" value="ZINC FINGER PROTEIN"/>
    <property type="match status" value="1"/>
</dbReference>
<keyword evidence="10" id="KW-0804">Transcription</keyword>
<comment type="subcellular location">
    <subcellularLocation>
        <location evidence="2">Nucleus</location>
    </subcellularLocation>
</comment>
<feature type="domain" description="C2H2-type" evidence="13">
    <location>
        <begin position="10"/>
        <end position="37"/>
    </location>
</feature>
<evidence type="ECO:0000256" key="5">
    <source>
        <dbReference type="ARBA" id="ARBA00022737"/>
    </source>
</evidence>
<name>A0A8C2DEA0_CYPCA</name>
<sequence length="112" mass="12895">KSLSARAKPFQCSQCGKGFSRIQHLSEHVRIHTGERPFECLVCGKTFTRERDLKTHQIVHMDAKAFHCAICVKNFSLLSSLRRHLLILYWNRKQIWRSSAVNGCRQNGSPNS</sequence>
<evidence type="ECO:0000256" key="4">
    <source>
        <dbReference type="ARBA" id="ARBA00022723"/>
    </source>
</evidence>
<evidence type="ECO:0000259" key="13">
    <source>
        <dbReference type="PROSITE" id="PS50157"/>
    </source>
</evidence>
<dbReference type="InterPro" id="IPR036236">
    <property type="entry name" value="Znf_C2H2_sf"/>
</dbReference>
<keyword evidence="9" id="KW-0238">DNA-binding</keyword>
<dbReference type="Ensembl" id="ENSCCRT00020027222.1">
    <property type="protein sequence ID" value="ENSCCRP00020024840.1"/>
    <property type="gene ID" value="ENSCCRG00020011482.1"/>
</dbReference>
<keyword evidence="11" id="KW-0539">Nucleus</keyword>
<dbReference type="SUPFAM" id="SSF57667">
    <property type="entry name" value="beta-beta-alpha zinc fingers"/>
    <property type="match status" value="2"/>
</dbReference>
<dbReference type="PANTHER" id="PTHR24394:SF29">
    <property type="entry name" value="MYONEURIN"/>
    <property type="match status" value="1"/>
</dbReference>
<keyword evidence="8" id="KW-0805">Transcription regulation</keyword>
<protein>
    <recommendedName>
        <fullName evidence="13">C2H2-type domain-containing protein</fullName>
    </recommendedName>
</protein>
<keyword evidence="5" id="KW-0677">Repeat</keyword>
<feature type="domain" description="C2H2-type" evidence="13">
    <location>
        <begin position="66"/>
        <end position="94"/>
    </location>
</feature>
<accession>A0A8C2DEA0</accession>
<keyword evidence="7" id="KW-0862">Zinc</keyword>
<evidence type="ECO:0000256" key="9">
    <source>
        <dbReference type="ARBA" id="ARBA00023125"/>
    </source>
</evidence>
<dbReference type="GO" id="GO:0003677">
    <property type="term" value="F:DNA binding"/>
    <property type="evidence" value="ECO:0007669"/>
    <property type="project" value="UniProtKB-KW"/>
</dbReference>
<keyword evidence="6 12" id="KW-0863">Zinc-finger</keyword>
<dbReference type="FunFam" id="3.30.160.60:FF:001134">
    <property type="entry name" value="Zinc finger protein 70"/>
    <property type="match status" value="1"/>
</dbReference>
<evidence type="ECO:0000256" key="8">
    <source>
        <dbReference type="ARBA" id="ARBA00023015"/>
    </source>
</evidence>
<dbReference type="InterPro" id="IPR013087">
    <property type="entry name" value="Znf_C2H2_type"/>
</dbReference>
<evidence type="ECO:0000256" key="11">
    <source>
        <dbReference type="ARBA" id="ARBA00023242"/>
    </source>
</evidence>
<evidence type="ECO:0000313" key="14">
    <source>
        <dbReference type="Ensembl" id="ENSCCRP00020024840.1"/>
    </source>
</evidence>
<comment type="similarity">
    <text evidence="3">Belongs to the krueppel C2H2-type zinc-finger protein family.</text>
</comment>
<evidence type="ECO:0000313" key="15">
    <source>
        <dbReference type="Proteomes" id="UP000694701"/>
    </source>
</evidence>
<dbReference type="GO" id="GO:0000981">
    <property type="term" value="F:DNA-binding transcription factor activity, RNA polymerase II-specific"/>
    <property type="evidence" value="ECO:0007669"/>
    <property type="project" value="TreeGrafter"/>
</dbReference>